<feature type="domain" description="LysM" evidence="2">
    <location>
        <begin position="69"/>
        <end position="116"/>
    </location>
</feature>
<feature type="transmembrane region" description="Helical" evidence="1">
    <location>
        <begin position="17"/>
        <end position="37"/>
    </location>
</feature>
<comment type="caution">
    <text evidence="3">The sequence shown here is derived from an EMBL/GenBank/DDBJ whole genome shotgun (WGS) entry which is preliminary data.</text>
</comment>
<evidence type="ECO:0000313" key="4">
    <source>
        <dbReference type="Proteomes" id="UP000229631"/>
    </source>
</evidence>
<evidence type="ECO:0000313" key="3">
    <source>
        <dbReference type="EMBL" id="PIV00558.1"/>
    </source>
</evidence>
<dbReference type="InterPro" id="IPR052196">
    <property type="entry name" value="Bact_Kbp"/>
</dbReference>
<feature type="domain" description="LysM" evidence="2">
    <location>
        <begin position="141"/>
        <end position="188"/>
    </location>
</feature>
<gene>
    <name evidence="3" type="ORF">COS54_02760</name>
</gene>
<evidence type="ECO:0000256" key="1">
    <source>
        <dbReference type="SAM" id="Phobius"/>
    </source>
</evidence>
<dbReference type="EMBL" id="PEVC01000049">
    <property type="protein sequence ID" value="PIV00558.1"/>
    <property type="molecule type" value="Genomic_DNA"/>
</dbReference>
<dbReference type="SUPFAM" id="SSF54106">
    <property type="entry name" value="LysM domain"/>
    <property type="match status" value="2"/>
</dbReference>
<dbReference type="PANTHER" id="PTHR34700">
    <property type="entry name" value="POTASSIUM BINDING PROTEIN KBP"/>
    <property type="match status" value="1"/>
</dbReference>
<evidence type="ECO:0000259" key="2">
    <source>
        <dbReference type="PROSITE" id="PS51782"/>
    </source>
</evidence>
<protein>
    <recommendedName>
        <fullName evidence="2">LysM domain-containing protein</fullName>
    </recommendedName>
</protein>
<dbReference type="InterPro" id="IPR036779">
    <property type="entry name" value="LysM_dom_sf"/>
</dbReference>
<proteinExistence type="predicted"/>
<reference evidence="4" key="1">
    <citation type="submission" date="2017-09" db="EMBL/GenBank/DDBJ databases">
        <title>Depth-based differentiation of microbial function through sediment-hosted aquifers and enrichment of novel symbionts in the deep terrestrial subsurface.</title>
        <authorList>
            <person name="Probst A.J."/>
            <person name="Ladd B."/>
            <person name="Jarett J.K."/>
            <person name="Geller-Mcgrath D.E."/>
            <person name="Sieber C.M.K."/>
            <person name="Emerson J.B."/>
            <person name="Anantharaman K."/>
            <person name="Thomas B.C."/>
            <person name="Malmstrom R."/>
            <person name="Stieglmeier M."/>
            <person name="Klingl A."/>
            <person name="Woyke T."/>
            <person name="Ryan C.M."/>
            <person name="Banfield J.F."/>
        </authorList>
    </citation>
    <scope>NUCLEOTIDE SEQUENCE [LARGE SCALE GENOMIC DNA]</scope>
</reference>
<keyword evidence="1" id="KW-0812">Transmembrane</keyword>
<dbReference type="Proteomes" id="UP000229631">
    <property type="component" value="Unassembled WGS sequence"/>
</dbReference>
<dbReference type="CDD" id="cd00118">
    <property type="entry name" value="LysM"/>
    <property type="match status" value="2"/>
</dbReference>
<dbReference type="AlphaFoldDB" id="A0A2M7BBT2"/>
<accession>A0A2M7BBT2</accession>
<keyword evidence="1" id="KW-0472">Membrane</keyword>
<dbReference type="InterPro" id="IPR018392">
    <property type="entry name" value="LysM"/>
</dbReference>
<dbReference type="Pfam" id="PF01476">
    <property type="entry name" value="LysM"/>
    <property type="match status" value="2"/>
</dbReference>
<name>A0A2M7BBT2_9BACT</name>
<sequence>MAKKSLVKVVKSAESTISIFLGVLVVVVIGVLLFRYFRNFSLSKKVENVGIENISTEESSEKFNSELPTKYVVVAGDSLWKISEKYFGYGYNWVDISAENKLRNPGILLVGQELTIPNVPVKKPLLAENVKQKVANPITGSKYTVVKGDNLWNISVRAYQDGFKWVEIAKANNIANPNIIHVGNILSLPR</sequence>
<dbReference type="Gene3D" id="3.10.350.10">
    <property type="entry name" value="LysM domain"/>
    <property type="match status" value="2"/>
</dbReference>
<dbReference type="PANTHER" id="PTHR34700:SF4">
    <property type="entry name" value="PHAGE-LIKE ELEMENT PBSX PROTEIN XKDP"/>
    <property type="match status" value="1"/>
</dbReference>
<dbReference type="PROSITE" id="PS51782">
    <property type="entry name" value="LYSM"/>
    <property type="match status" value="2"/>
</dbReference>
<keyword evidence="1" id="KW-1133">Transmembrane helix</keyword>
<dbReference type="SMART" id="SM00257">
    <property type="entry name" value="LysM"/>
    <property type="match status" value="2"/>
</dbReference>
<organism evidence="3 4">
    <name type="scientific">Candidatus Shapirobacteria bacterium CG03_land_8_20_14_0_80_39_12</name>
    <dbReference type="NCBI Taxonomy" id="1974879"/>
    <lineage>
        <taxon>Bacteria</taxon>
        <taxon>Candidatus Shapironibacteriota</taxon>
    </lineage>
</organism>